<dbReference type="Proteomes" id="UP000239203">
    <property type="component" value="Unassembled WGS sequence"/>
</dbReference>
<protein>
    <submittedName>
        <fullName evidence="6">AcrR family transcriptional regulator</fullName>
    </submittedName>
</protein>
<dbReference type="AlphaFoldDB" id="A0A2S6GCP4"/>
<name>A0A2S6GCP4_9PSEU</name>
<dbReference type="InterPro" id="IPR009057">
    <property type="entry name" value="Homeodomain-like_sf"/>
</dbReference>
<feature type="DNA-binding region" description="H-T-H motif" evidence="4">
    <location>
        <begin position="53"/>
        <end position="72"/>
    </location>
</feature>
<dbReference type="PANTHER" id="PTHR30055">
    <property type="entry name" value="HTH-TYPE TRANSCRIPTIONAL REGULATOR RUTR"/>
    <property type="match status" value="1"/>
</dbReference>
<organism evidence="6 7">
    <name type="scientific">Actinokineospora auranticolor</name>
    <dbReference type="NCBI Taxonomy" id="155976"/>
    <lineage>
        <taxon>Bacteria</taxon>
        <taxon>Bacillati</taxon>
        <taxon>Actinomycetota</taxon>
        <taxon>Actinomycetes</taxon>
        <taxon>Pseudonocardiales</taxon>
        <taxon>Pseudonocardiaceae</taxon>
        <taxon>Actinokineospora</taxon>
    </lineage>
</organism>
<evidence type="ECO:0000256" key="4">
    <source>
        <dbReference type="PROSITE-ProRule" id="PRU00335"/>
    </source>
</evidence>
<gene>
    <name evidence="6" type="ORF">CLV40_13316</name>
</gene>
<feature type="domain" description="HTH tetR-type" evidence="5">
    <location>
        <begin position="32"/>
        <end position="90"/>
    </location>
</feature>
<keyword evidence="1" id="KW-0805">Transcription regulation</keyword>
<dbReference type="InterPro" id="IPR001647">
    <property type="entry name" value="HTH_TetR"/>
</dbReference>
<dbReference type="GO" id="GO:0000976">
    <property type="term" value="F:transcription cis-regulatory region binding"/>
    <property type="evidence" value="ECO:0007669"/>
    <property type="project" value="TreeGrafter"/>
</dbReference>
<dbReference type="SUPFAM" id="SSF46689">
    <property type="entry name" value="Homeodomain-like"/>
    <property type="match status" value="1"/>
</dbReference>
<sequence>MFHYGQPAFRSGAVPVYAGPVDTEPVESGTRARTRRAILDAAITALTADPAASLADIAAAAGVGRTTVHRYFPERADLVAAIGVLADELVTEAAARADLARGPAAAAVDRLCREYFELGPVLLLVFNDPQTYTWDDCGPAEIALHEAILRGHGDGTVDPRLEPRWLHSVLWSTMYSGWHHTRTACLSRHEALDACLYTLRKLLAP</sequence>
<dbReference type="GO" id="GO:0003700">
    <property type="term" value="F:DNA-binding transcription factor activity"/>
    <property type="evidence" value="ECO:0007669"/>
    <property type="project" value="TreeGrafter"/>
</dbReference>
<evidence type="ECO:0000313" key="7">
    <source>
        <dbReference type="Proteomes" id="UP000239203"/>
    </source>
</evidence>
<evidence type="ECO:0000256" key="1">
    <source>
        <dbReference type="ARBA" id="ARBA00023015"/>
    </source>
</evidence>
<evidence type="ECO:0000256" key="2">
    <source>
        <dbReference type="ARBA" id="ARBA00023125"/>
    </source>
</evidence>
<dbReference type="EMBL" id="PTIX01000033">
    <property type="protein sequence ID" value="PPK62750.1"/>
    <property type="molecule type" value="Genomic_DNA"/>
</dbReference>
<evidence type="ECO:0000256" key="3">
    <source>
        <dbReference type="ARBA" id="ARBA00023163"/>
    </source>
</evidence>
<evidence type="ECO:0000259" key="5">
    <source>
        <dbReference type="PROSITE" id="PS50977"/>
    </source>
</evidence>
<keyword evidence="3" id="KW-0804">Transcription</keyword>
<dbReference type="PANTHER" id="PTHR30055:SF234">
    <property type="entry name" value="HTH-TYPE TRANSCRIPTIONAL REGULATOR BETI"/>
    <property type="match status" value="1"/>
</dbReference>
<dbReference type="Gene3D" id="1.10.357.10">
    <property type="entry name" value="Tetracycline Repressor, domain 2"/>
    <property type="match status" value="1"/>
</dbReference>
<keyword evidence="7" id="KW-1185">Reference proteome</keyword>
<accession>A0A2S6GCP4</accession>
<reference evidence="6 7" key="1">
    <citation type="submission" date="2018-02" db="EMBL/GenBank/DDBJ databases">
        <title>Genomic Encyclopedia of Archaeal and Bacterial Type Strains, Phase II (KMG-II): from individual species to whole genera.</title>
        <authorList>
            <person name="Goeker M."/>
        </authorList>
    </citation>
    <scope>NUCLEOTIDE SEQUENCE [LARGE SCALE GENOMIC DNA]</scope>
    <source>
        <strain evidence="6 7">YU 961-1</strain>
    </source>
</reference>
<dbReference type="InterPro" id="IPR050109">
    <property type="entry name" value="HTH-type_TetR-like_transc_reg"/>
</dbReference>
<dbReference type="Pfam" id="PF00440">
    <property type="entry name" value="TetR_N"/>
    <property type="match status" value="1"/>
</dbReference>
<comment type="caution">
    <text evidence="6">The sequence shown here is derived from an EMBL/GenBank/DDBJ whole genome shotgun (WGS) entry which is preliminary data.</text>
</comment>
<dbReference type="OrthoDB" id="8654052at2"/>
<keyword evidence="2 4" id="KW-0238">DNA-binding</keyword>
<dbReference type="PROSITE" id="PS50977">
    <property type="entry name" value="HTH_TETR_2"/>
    <property type="match status" value="1"/>
</dbReference>
<proteinExistence type="predicted"/>
<evidence type="ECO:0000313" key="6">
    <source>
        <dbReference type="EMBL" id="PPK62750.1"/>
    </source>
</evidence>